<evidence type="ECO:0008006" key="4">
    <source>
        <dbReference type="Google" id="ProtNLM"/>
    </source>
</evidence>
<gene>
    <name evidence="2" type="ORF">E1269_31645</name>
</gene>
<dbReference type="EMBL" id="SMKZ01000101">
    <property type="protein sequence ID" value="TDD94813.1"/>
    <property type="molecule type" value="Genomic_DNA"/>
</dbReference>
<dbReference type="Proteomes" id="UP000294739">
    <property type="component" value="Unassembled WGS sequence"/>
</dbReference>
<keyword evidence="3" id="KW-1185">Reference proteome</keyword>
<dbReference type="InParanoid" id="A0A4R5C9G3"/>
<name>A0A4R5C9G3_9ACTN</name>
<sequence>MAAAKAAAAKAAARRGQTSGPAETQLATGPAHVATDADADPDDEDLPDDGVSERELLERTLGATVIAEIEHE</sequence>
<organism evidence="2 3">
    <name type="scientific">Jiangella asiatica</name>
    <dbReference type="NCBI Taxonomy" id="2530372"/>
    <lineage>
        <taxon>Bacteria</taxon>
        <taxon>Bacillati</taxon>
        <taxon>Actinomycetota</taxon>
        <taxon>Actinomycetes</taxon>
        <taxon>Jiangellales</taxon>
        <taxon>Jiangellaceae</taxon>
        <taxon>Jiangella</taxon>
    </lineage>
</organism>
<dbReference type="AlphaFoldDB" id="A0A4R5C9G3"/>
<feature type="compositionally biased region" description="Polar residues" evidence="1">
    <location>
        <begin position="16"/>
        <end position="27"/>
    </location>
</feature>
<comment type="caution">
    <text evidence="2">The sequence shown here is derived from an EMBL/GenBank/DDBJ whole genome shotgun (WGS) entry which is preliminary data.</text>
</comment>
<evidence type="ECO:0000313" key="3">
    <source>
        <dbReference type="Proteomes" id="UP000294739"/>
    </source>
</evidence>
<proteinExistence type="predicted"/>
<feature type="compositionally biased region" description="Acidic residues" evidence="1">
    <location>
        <begin position="37"/>
        <end position="50"/>
    </location>
</feature>
<feature type="compositionally biased region" description="Low complexity" evidence="1">
    <location>
        <begin position="1"/>
        <end position="11"/>
    </location>
</feature>
<protein>
    <recommendedName>
        <fullName evidence="4">DNA polymerase III subunit gamma/tau</fullName>
    </recommendedName>
</protein>
<reference evidence="2 3" key="1">
    <citation type="submission" date="2019-03" db="EMBL/GenBank/DDBJ databases">
        <title>Draft genome sequences of novel Actinobacteria.</title>
        <authorList>
            <person name="Sahin N."/>
            <person name="Ay H."/>
            <person name="Saygin H."/>
        </authorList>
    </citation>
    <scope>NUCLEOTIDE SEQUENCE [LARGE SCALE GENOMIC DNA]</scope>
    <source>
        <strain evidence="2 3">5K138</strain>
    </source>
</reference>
<feature type="region of interest" description="Disordered" evidence="1">
    <location>
        <begin position="1"/>
        <end position="54"/>
    </location>
</feature>
<evidence type="ECO:0000313" key="2">
    <source>
        <dbReference type="EMBL" id="TDD94813.1"/>
    </source>
</evidence>
<evidence type="ECO:0000256" key="1">
    <source>
        <dbReference type="SAM" id="MobiDB-lite"/>
    </source>
</evidence>
<accession>A0A4R5C9G3</accession>